<evidence type="ECO:0000256" key="7">
    <source>
        <dbReference type="ARBA" id="ARBA00022837"/>
    </source>
</evidence>
<reference evidence="13 14" key="1">
    <citation type="submission" date="2014-07" db="EMBL/GenBank/DDBJ databases">
        <authorList>
            <person name="McCorrison J."/>
            <person name="Sanka R."/>
            <person name="Torralba M."/>
            <person name="Gillis M."/>
            <person name="Haft D.H."/>
            <person name="Methe B."/>
            <person name="Sutton G."/>
            <person name="Nelson K.E."/>
        </authorList>
    </citation>
    <scope>NUCLEOTIDE SEQUENCE [LARGE SCALE GENOMIC DNA]</scope>
    <source>
        <strain evidence="13 14">DNF00666</strain>
    </source>
</reference>
<dbReference type="SUPFAM" id="SSF51445">
    <property type="entry name" value="(Trans)glycosidases"/>
    <property type="match status" value="1"/>
</dbReference>
<evidence type="ECO:0000313" key="13">
    <source>
        <dbReference type="EMBL" id="KGF50310.1"/>
    </source>
</evidence>
<dbReference type="SUPFAM" id="SSF50370">
    <property type="entry name" value="Ricin B-like lectins"/>
    <property type="match status" value="1"/>
</dbReference>
<keyword evidence="8 10" id="KW-0326">Glycosidase</keyword>
<feature type="chain" id="PRO_5001916652" description="Beta-galactosidase" evidence="11">
    <location>
        <begin position="26"/>
        <end position="1274"/>
    </location>
</feature>
<comment type="similarity">
    <text evidence="3 10">Belongs to the glycosyl hydrolase 2 family.</text>
</comment>
<dbReference type="InterPro" id="IPR050347">
    <property type="entry name" value="Bact_Beta-galactosidase"/>
</dbReference>
<dbReference type="EC" id="3.2.1.23" evidence="5 10"/>
<name>A0A096AU95_9BACT</name>
<gene>
    <name evidence="13" type="ORF">HMPREF0661_04945</name>
</gene>
<evidence type="ECO:0000256" key="11">
    <source>
        <dbReference type="SAM" id="SignalP"/>
    </source>
</evidence>
<dbReference type="PANTHER" id="PTHR46323:SF2">
    <property type="entry name" value="BETA-GALACTOSIDASE"/>
    <property type="match status" value="1"/>
</dbReference>
<dbReference type="InterPro" id="IPR004199">
    <property type="entry name" value="B-gal_small/dom_5"/>
</dbReference>
<dbReference type="PROSITE" id="PS00719">
    <property type="entry name" value="GLYCOSYL_HYDROL_F2_1"/>
    <property type="match status" value="1"/>
</dbReference>
<dbReference type="InterPro" id="IPR017853">
    <property type="entry name" value="GH"/>
</dbReference>
<dbReference type="GO" id="GO:0005990">
    <property type="term" value="P:lactose catabolic process"/>
    <property type="evidence" value="ECO:0007669"/>
    <property type="project" value="TreeGrafter"/>
</dbReference>
<evidence type="ECO:0000256" key="3">
    <source>
        <dbReference type="ARBA" id="ARBA00007401"/>
    </source>
</evidence>
<dbReference type="InterPro" id="IPR008979">
    <property type="entry name" value="Galactose-bd-like_sf"/>
</dbReference>
<protein>
    <recommendedName>
        <fullName evidence="5 10">Beta-galactosidase</fullName>
        <ecNumber evidence="5 10">3.2.1.23</ecNumber>
    </recommendedName>
    <alternativeName>
        <fullName evidence="9 10">Lactase</fullName>
    </alternativeName>
</protein>
<evidence type="ECO:0000256" key="6">
    <source>
        <dbReference type="ARBA" id="ARBA00022801"/>
    </source>
</evidence>
<evidence type="ECO:0000256" key="1">
    <source>
        <dbReference type="ARBA" id="ARBA00001412"/>
    </source>
</evidence>
<dbReference type="SUPFAM" id="SSF49303">
    <property type="entry name" value="beta-Galactosidase/glucuronidase domain"/>
    <property type="match status" value="2"/>
</dbReference>
<dbReference type="Pfam" id="PF02836">
    <property type="entry name" value="Glyco_hydro_2_C"/>
    <property type="match status" value="1"/>
</dbReference>
<dbReference type="PANTHER" id="PTHR46323">
    <property type="entry name" value="BETA-GALACTOSIDASE"/>
    <property type="match status" value="1"/>
</dbReference>
<comment type="subunit">
    <text evidence="4">Monomer.</text>
</comment>
<evidence type="ECO:0000256" key="9">
    <source>
        <dbReference type="ARBA" id="ARBA00032230"/>
    </source>
</evidence>
<comment type="cofactor">
    <cofactor evidence="2">
        <name>Ca(2+)</name>
        <dbReference type="ChEBI" id="CHEBI:29108"/>
    </cofactor>
</comment>
<comment type="catalytic activity">
    <reaction evidence="1 10">
        <text>Hydrolysis of terminal non-reducing beta-D-galactose residues in beta-D-galactosides.</text>
        <dbReference type="EC" id="3.2.1.23"/>
    </reaction>
</comment>
<evidence type="ECO:0000256" key="8">
    <source>
        <dbReference type="ARBA" id="ARBA00023295"/>
    </source>
</evidence>
<dbReference type="GO" id="GO:0009341">
    <property type="term" value="C:beta-galactosidase complex"/>
    <property type="evidence" value="ECO:0007669"/>
    <property type="project" value="InterPro"/>
</dbReference>
<dbReference type="InterPro" id="IPR014718">
    <property type="entry name" value="GH-type_carb-bd"/>
</dbReference>
<dbReference type="Gene3D" id="2.60.40.10">
    <property type="entry name" value="Immunoglobulins"/>
    <property type="match status" value="2"/>
</dbReference>
<sequence length="1274" mass="142294">MHMKSIRNIGLFVFLLALAPSALRAGTWGAKPEHGKTYLISVGQDTKKVLTPYKYSWLRDTGLAFLAYAEGNDAQKWKLVAVSGKQDCYQLVNGDGELAFDMALNDTKKVSGYPCMWTQSIANPNQQIYITKKGSGYKLSAVSARNGQTYYVTFGSISSVNGYYCGYENSEASAATLQFKEVPAVVIPEGADWENAKVYERNKERAHATYMPYPSTKAMKADGQRYDKPWLDPTGANYLSLNGTWKLRWSEGAKPVLLGKDDFWGDAVSTEGSAWNDITVPSCLEMNGYGLPMYVNVDYPFEDQQPYVRMKAGLKNSVGSYRRDFILPTGWENKRVFLHFDGIYSAAYVYVNGNEVGYTEGANNVSEFDITKYLRTGKNNVAVQVIRWSDGSYLEGQDMWHMSGIHRDVYLVATPKTYLADHYIKTTVTPGSTTVATGSAATSVDLTICNRDKTAAKKTVTVTLFDPSGKEVKRLKSDFVFAAGDSLKTQTVDFGTLSNVKLWSAETPTLYTFTFSQSQDGKEEEAFSTKYGFRKIDLSKGYLEVNGRRTYLKGANTQDTDPLHGRSISTDLMLKDIAMMKQSNMNTIRTSHYPRHAKMMAMFDYFGLFVVDEADMELHRNWEGSKTIINNTDWTGAIVDRNVRNTLRDRNHPSVVFWSLGNESGSGLNIMAAYNAVKELDNRYIHYEGSTRDKAEGTDIHSVMYPAMDAWRSGTTGPVTSDVNHPNTNKPYFMCEYAHAMGNAVGNLREYWEAMEGSQMGVGGCIWDWVDQSIYSYDAIKNNQLTKNGFPAYITGYDCPGPHQYNFVNNGLVNADRAWSAELDEVKRIYQWVGFDLNKDSRQVKLTNKYLDRNLNQFYLKWTLLADGKPVQDGTFKKLNCIAGATQTVDLKYNPATYAGKELFLNVALYTKEATNWCDRDYPVAEFQQQLAQRTEVLDKVDNTKADALHATKNADGGYTYANGKQKVTFDGQGNISVWAYEGKDLFMQNNGPRFDRYRWIENDNPMEAYGNDPTDNGVKSQTATFQLSDDGKTATVNVTQNGNYGKATYKYTVNANGTIDLASSFEAQGNGARRLGFSLNFPSDMSKVSYYARGPRASYIDRLDGADFGIYETTVKDMYEPFAHPQSNGNRIGLRWLTLTNNEGNGVKVETAGDVAFSLTPWTEAELRTARHEWELPTSNRVVAHFDAIQQGLGNKSCGPGPLPKYEIQKGKTYSNIVRFIPFSETADDTANGISAVVNSATTVAQVYDLSGRRLPESPAKGFYIQGGKVHAN</sequence>
<dbReference type="PROSITE" id="PS00608">
    <property type="entry name" value="GLYCOSYL_HYDROL_F2_2"/>
    <property type="match status" value="1"/>
</dbReference>
<dbReference type="Gene3D" id="2.60.120.260">
    <property type="entry name" value="Galactose-binding domain-like"/>
    <property type="match status" value="1"/>
</dbReference>
<dbReference type="Proteomes" id="UP000029578">
    <property type="component" value="Unassembled WGS sequence"/>
</dbReference>
<keyword evidence="6 10" id="KW-0378">Hydrolase</keyword>
<dbReference type="InterPro" id="IPR011013">
    <property type="entry name" value="Gal_mutarotase_sf_dom"/>
</dbReference>
<dbReference type="Gene3D" id="2.80.10.50">
    <property type="match status" value="1"/>
</dbReference>
<keyword evidence="11" id="KW-0732">Signal</keyword>
<dbReference type="InterPro" id="IPR006101">
    <property type="entry name" value="Glyco_hydro_2"/>
</dbReference>
<dbReference type="GO" id="GO:0030246">
    <property type="term" value="F:carbohydrate binding"/>
    <property type="evidence" value="ECO:0007669"/>
    <property type="project" value="InterPro"/>
</dbReference>
<feature type="domain" description="Beta galactosidase small chain/" evidence="12">
    <location>
        <begin position="960"/>
        <end position="1222"/>
    </location>
</feature>
<dbReference type="Pfam" id="PF02929">
    <property type="entry name" value="Bgal_small_N"/>
    <property type="match status" value="1"/>
</dbReference>
<dbReference type="GO" id="GO:0004565">
    <property type="term" value="F:beta-galactosidase activity"/>
    <property type="evidence" value="ECO:0007669"/>
    <property type="project" value="UniProtKB-EC"/>
</dbReference>
<dbReference type="Gene3D" id="3.20.20.80">
    <property type="entry name" value="Glycosidases"/>
    <property type="match status" value="1"/>
</dbReference>
<dbReference type="InterPro" id="IPR006102">
    <property type="entry name" value="Ig-like_GH2"/>
</dbReference>
<organism evidence="13 14">
    <name type="scientific">Prevotella melaninogenica DNF00666</name>
    <dbReference type="NCBI Taxonomy" id="1401073"/>
    <lineage>
        <taxon>Bacteria</taxon>
        <taxon>Pseudomonadati</taxon>
        <taxon>Bacteroidota</taxon>
        <taxon>Bacteroidia</taxon>
        <taxon>Bacteroidales</taxon>
        <taxon>Prevotellaceae</taxon>
        <taxon>Prevotella</taxon>
    </lineage>
</organism>
<dbReference type="InterPro" id="IPR035992">
    <property type="entry name" value="Ricin_B-like_lectins"/>
</dbReference>
<dbReference type="Pfam" id="PF02837">
    <property type="entry name" value="Glyco_hydro_2_N"/>
    <property type="match status" value="1"/>
</dbReference>
<dbReference type="InterPro" id="IPR023230">
    <property type="entry name" value="Glyco_hydro_2_CS"/>
</dbReference>
<dbReference type="Gene3D" id="2.70.98.10">
    <property type="match status" value="1"/>
</dbReference>
<dbReference type="InterPro" id="IPR006104">
    <property type="entry name" value="Glyco_hydro_2_N"/>
</dbReference>
<evidence type="ECO:0000256" key="10">
    <source>
        <dbReference type="RuleBase" id="RU361154"/>
    </source>
</evidence>
<dbReference type="Pfam" id="PF00703">
    <property type="entry name" value="Glyco_hydro_2"/>
    <property type="match status" value="1"/>
</dbReference>
<evidence type="ECO:0000259" key="12">
    <source>
        <dbReference type="SMART" id="SM01038"/>
    </source>
</evidence>
<proteinExistence type="inferred from homology"/>
<evidence type="ECO:0000256" key="5">
    <source>
        <dbReference type="ARBA" id="ARBA00012756"/>
    </source>
</evidence>
<dbReference type="InterPro" id="IPR023232">
    <property type="entry name" value="Glyco_hydro_2_AS"/>
</dbReference>
<accession>A0A096AU95</accession>
<feature type="signal peptide" evidence="11">
    <location>
        <begin position="1"/>
        <end position="25"/>
    </location>
</feature>
<dbReference type="EMBL" id="JRNS01000264">
    <property type="protein sequence ID" value="KGF50310.1"/>
    <property type="molecule type" value="Genomic_DNA"/>
</dbReference>
<dbReference type="InterPro" id="IPR032312">
    <property type="entry name" value="LacZ_4"/>
</dbReference>
<evidence type="ECO:0000256" key="4">
    <source>
        <dbReference type="ARBA" id="ARBA00011245"/>
    </source>
</evidence>
<evidence type="ECO:0000313" key="14">
    <source>
        <dbReference type="Proteomes" id="UP000029578"/>
    </source>
</evidence>
<evidence type="ECO:0000256" key="2">
    <source>
        <dbReference type="ARBA" id="ARBA00001913"/>
    </source>
</evidence>
<dbReference type="InterPro" id="IPR036156">
    <property type="entry name" value="Beta-gal/glucu_dom_sf"/>
</dbReference>
<dbReference type="SUPFAM" id="SSF74650">
    <property type="entry name" value="Galactose mutarotase-like"/>
    <property type="match status" value="1"/>
</dbReference>
<dbReference type="SMART" id="SM01038">
    <property type="entry name" value="Bgal_small_N"/>
    <property type="match status" value="1"/>
</dbReference>
<keyword evidence="7" id="KW-0106">Calcium</keyword>
<dbReference type="SUPFAM" id="SSF49785">
    <property type="entry name" value="Galactose-binding domain-like"/>
    <property type="match status" value="1"/>
</dbReference>
<comment type="caution">
    <text evidence="13">The sequence shown here is derived from an EMBL/GenBank/DDBJ whole genome shotgun (WGS) entry which is preliminary data.</text>
</comment>
<dbReference type="Pfam" id="PF16353">
    <property type="entry name" value="LacZ_4"/>
    <property type="match status" value="1"/>
</dbReference>
<dbReference type="PRINTS" id="PR00132">
    <property type="entry name" value="GLHYDRLASE2"/>
</dbReference>
<dbReference type="InterPro" id="IPR006103">
    <property type="entry name" value="Glyco_hydro_2_cat"/>
</dbReference>
<dbReference type="InterPro" id="IPR013783">
    <property type="entry name" value="Ig-like_fold"/>
</dbReference>
<dbReference type="AlphaFoldDB" id="A0A096AU95"/>